<evidence type="ECO:0000313" key="1">
    <source>
        <dbReference type="EMBL" id="KER05584.1"/>
    </source>
</evidence>
<sequence length="113" mass="13741">MLFRILFIQRNAFLSDKKPDKKYTCNSCRSEIVIFPYLCIQKNKYCPSRTGKLKFKSKKICRNCFSDIKTKLKPKVYECLELFEKQQPIETFNLQRDYHSYKKVSLYQELRYI</sequence>
<dbReference type="Proteomes" id="UP000028027">
    <property type="component" value="Unassembled WGS sequence"/>
</dbReference>
<keyword evidence="2" id="KW-1185">Reference proteome</keyword>
<organism evidence="1 2">
    <name type="scientific">Marine Group I thaumarchaeote SCGC AAA799-E16</name>
    <dbReference type="NCBI Taxonomy" id="1502292"/>
    <lineage>
        <taxon>Archaea</taxon>
        <taxon>Nitrososphaerota</taxon>
        <taxon>Marine Group I</taxon>
    </lineage>
</organism>
<dbReference type="EMBL" id="JNVL01000043">
    <property type="protein sequence ID" value="KER05584.1"/>
    <property type="molecule type" value="Genomic_DNA"/>
</dbReference>
<comment type="caution">
    <text evidence="1">The sequence shown here is derived from an EMBL/GenBank/DDBJ whole genome shotgun (WGS) entry which is preliminary data.</text>
</comment>
<accession>A0A081S3T1</accession>
<dbReference type="AlphaFoldDB" id="A0A081S3T1"/>
<gene>
    <name evidence="1" type="ORF">AAA799E16_01756</name>
</gene>
<proteinExistence type="predicted"/>
<protein>
    <submittedName>
        <fullName evidence="1">Uncharacterized protein</fullName>
    </submittedName>
</protein>
<reference evidence="1 2" key="1">
    <citation type="submission" date="2014-06" db="EMBL/GenBank/DDBJ databases">
        <authorList>
            <person name="Ngugi D.K."/>
            <person name="Blom J."/>
            <person name="Alam I."/>
            <person name="Rashid M."/>
            <person name="Ba Alawi W."/>
            <person name="Zhang G."/>
            <person name="Hikmawan T."/>
            <person name="Guan Y."/>
            <person name="Antunes A."/>
            <person name="Siam R."/>
            <person name="Eldorry H."/>
            <person name="Bajic V."/>
            <person name="Stingl U."/>
        </authorList>
    </citation>
    <scope>NUCLEOTIDE SEQUENCE [LARGE SCALE GENOMIC DNA]</scope>
    <source>
        <strain evidence="1">SCGC AAA799-E16</strain>
    </source>
</reference>
<name>A0A081S3T1_9ARCH</name>
<evidence type="ECO:0000313" key="2">
    <source>
        <dbReference type="Proteomes" id="UP000028027"/>
    </source>
</evidence>